<evidence type="ECO:0008006" key="3">
    <source>
        <dbReference type="Google" id="ProtNLM"/>
    </source>
</evidence>
<dbReference type="RefSeq" id="WP_163845123.1">
    <property type="nucleotide sequence ID" value="NZ_JAAGVB010000020.1"/>
</dbReference>
<proteinExistence type="predicted"/>
<evidence type="ECO:0000313" key="1">
    <source>
        <dbReference type="EMBL" id="NEW33788.1"/>
    </source>
</evidence>
<dbReference type="Proteomes" id="UP000471166">
    <property type="component" value="Unassembled WGS sequence"/>
</dbReference>
<protein>
    <recommendedName>
        <fullName evidence="3">ImmA/IrrE family metallo-endopeptidase</fullName>
    </recommendedName>
</protein>
<sequence>MAQTIRGWHPWRHIRDRHPHISVSCQHPLPHDLRAAWTLDGIYIDRNLDQAARRCALTHEIVHLERGPVPRNPILAAAEERIVSDIAARRLIPLAVLTDALHWVDLADRTALAEELWVDELTLRTRLHGLTTDERTSVNATLIERRPWNTDI</sequence>
<reference evidence="1 2" key="1">
    <citation type="submission" date="2020-01" db="EMBL/GenBank/DDBJ databases">
        <title>Genetics and antimicrobial susceptibilities of Nocardia species isolated from the soil; a comparison with species isolated from humans.</title>
        <authorList>
            <person name="Carrasco G."/>
            <person name="Monzon S."/>
            <person name="Sansegundo M."/>
            <person name="Garcia E."/>
            <person name="Garrido N."/>
            <person name="Medina M.J."/>
            <person name="Villalon P."/>
            <person name="Ramirez-Arocha A.C."/>
            <person name="Jimenez P."/>
            <person name="Cuesta I."/>
            <person name="Valdezate S."/>
        </authorList>
    </citation>
    <scope>NUCLEOTIDE SEQUENCE [LARGE SCALE GENOMIC DNA]</scope>
    <source>
        <strain evidence="1 2">CNM20110626</strain>
    </source>
</reference>
<dbReference type="EMBL" id="JAAGVB010000020">
    <property type="protein sequence ID" value="NEW33788.1"/>
    <property type="molecule type" value="Genomic_DNA"/>
</dbReference>
<accession>A0A6P1CMU5</accession>
<name>A0A6P1CMU5_9NOCA</name>
<evidence type="ECO:0000313" key="2">
    <source>
        <dbReference type="Proteomes" id="UP000471166"/>
    </source>
</evidence>
<gene>
    <name evidence="1" type="ORF">GV791_14615</name>
</gene>
<organism evidence="1 2">
    <name type="scientific">Nocardia cyriacigeorgica</name>
    <dbReference type="NCBI Taxonomy" id="135487"/>
    <lineage>
        <taxon>Bacteria</taxon>
        <taxon>Bacillati</taxon>
        <taxon>Actinomycetota</taxon>
        <taxon>Actinomycetes</taxon>
        <taxon>Mycobacteriales</taxon>
        <taxon>Nocardiaceae</taxon>
        <taxon>Nocardia</taxon>
    </lineage>
</organism>
<comment type="caution">
    <text evidence="1">The sequence shown here is derived from an EMBL/GenBank/DDBJ whole genome shotgun (WGS) entry which is preliminary data.</text>
</comment>
<dbReference type="AlphaFoldDB" id="A0A6P1CMU5"/>